<evidence type="ECO:0000256" key="2">
    <source>
        <dbReference type="ARBA" id="ARBA00022741"/>
    </source>
</evidence>
<evidence type="ECO:0000259" key="5">
    <source>
        <dbReference type="PROSITE" id="PS50975"/>
    </source>
</evidence>
<dbReference type="InterPro" id="IPR013815">
    <property type="entry name" value="ATP_grasp_subdomain_1"/>
</dbReference>
<dbReference type="GO" id="GO:0016874">
    <property type="term" value="F:ligase activity"/>
    <property type="evidence" value="ECO:0007669"/>
    <property type="project" value="UniProtKB-KW"/>
</dbReference>
<dbReference type="InterPro" id="IPR052032">
    <property type="entry name" value="ATP-dep_AA_Ligase"/>
</dbReference>
<dbReference type="Gene3D" id="3.30.1490.20">
    <property type="entry name" value="ATP-grasp fold, A domain"/>
    <property type="match status" value="1"/>
</dbReference>
<keyword evidence="3 4" id="KW-0067">ATP-binding</keyword>
<dbReference type="Gene3D" id="3.30.470.20">
    <property type="entry name" value="ATP-grasp fold, B domain"/>
    <property type="match status" value="1"/>
</dbReference>
<name>A0A8J7LA10_9NOST</name>
<dbReference type="PANTHER" id="PTHR43585:SF2">
    <property type="entry name" value="ATP-GRASP ENZYME FSQD"/>
    <property type="match status" value="1"/>
</dbReference>
<evidence type="ECO:0000256" key="1">
    <source>
        <dbReference type="ARBA" id="ARBA00022598"/>
    </source>
</evidence>
<organism evidence="6 7">
    <name type="scientific">Amazonocrinis nigriterrae CENA67</name>
    <dbReference type="NCBI Taxonomy" id="2794033"/>
    <lineage>
        <taxon>Bacteria</taxon>
        <taxon>Bacillati</taxon>
        <taxon>Cyanobacteriota</taxon>
        <taxon>Cyanophyceae</taxon>
        <taxon>Nostocales</taxon>
        <taxon>Nostocaceae</taxon>
        <taxon>Amazonocrinis</taxon>
        <taxon>Amazonocrinis nigriterrae</taxon>
    </lineage>
</organism>
<feature type="domain" description="ATP-grasp" evidence="5">
    <location>
        <begin position="128"/>
        <end position="317"/>
    </location>
</feature>
<sequence>MTQNSNSFLLIIDYNLSRIEDVASMRKYAYERYGVKTLLLRANPAPHDYRIADVALALDPCKPDFVIAGLKALAPFRQQLRGGLVFSDNAVQSGAQLLEQLNLPVDNATLAAGAFSKILYRQIEAEHRSILEPQGMFIPAHTTIHNADELLDFVRRYPEGVVLKPACEGNNRGVLFLNTNADLQQALQEVEPYFSGGIICEQVIPLQQEYSFDGLGHLHFITEKCSASGRYPVETGQILPARLNQTQEHLLTRVGKLANVLVGQCNGPFHNEIKIDTDATQAAVVEPNRRPAGMKIWSLAERVYGLNFYHLWVDRVLGRPLPKQLPAPQGIAATIMLGCAHDGYLDLTAVKDEPERLFNRALKLYNKAEINQELEWFGFTLLPIQGNRVRAIPKDNGDFIAMVCVYSPNAELDILKLKTAISDCWQQIIAAYIYHTQPMMALAS</sequence>
<dbReference type="GO" id="GO:0046872">
    <property type="term" value="F:metal ion binding"/>
    <property type="evidence" value="ECO:0007669"/>
    <property type="project" value="InterPro"/>
</dbReference>
<keyword evidence="2 4" id="KW-0547">Nucleotide-binding</keyword>
<evidence type="ECO:0000313" key="7">
    <source>
        <dbReference type="Proteomes" id="UP000632766"/>
    </source>
</evidence>
<protein>
    <recommendedName>
        <fullName evidence="5">ATP-grasp domain-containing protein</fullName>
    </recommendedName>
</protein>
<keyword evidence="7" id="KW-1185">Reference proteome</keyword>
<dbReference type="SUPFAM" id="SSF56059">
    <property type="entry name" value="Glutathione synthetase ATP-binding domain-like"/>
    <property type="match status" value="1"/>
</dbReference>
<dbReference type="Proteomes" id="UP000632766">
    <property type="component" value="Unassembled WGS sequence"/>
</dbReference>
<reference evidence="6 7" key="1">
    <citation type="journal article" date="2021" name="Int. J. Syst. Evol. Microbiol.">
        <title>Amazonocrinis nigriterrae gen. nov., sp. nov., Atlanticothrix silvestris gen. nov., sp. nov. and Dendronalium phyllosphericum gen. nov., sp. nov., nostocacean cyanobacteria from Brazilian environments.</title>
        <authorList>
            <person name="Alvarenga D.O."/>
            <person name="Andreote A.P.D."/>
            <person name="Branco L.H.Z."/>
            <person name="Delbaje E."/>
            <person name="Cruz R.B."/>
            <person name="Varani A.M."/>
            <person name="Fiore M.F."/>
        </authorList>
    </citation>
    <scope>NUCLEOTIDE SEQUENCE [LARGE SCALE GENOMIC DNA]</scope>
    <source>
        <strain evidence="6 7">CENA67</strain>
    </source>
</reference>
<proteinExistence type="predicted"/>
<evidence type="ECO:0000256" key="4">
    <source>
        <dbReference type="PROSITE-ProRule" id="PRU00409"/>
    </source>
</evidence>
<dbReference type="GO" id="GO:0005524">
    <property type="term" value="F:ATP binding"/>
    <property type="evidence" value="ECO:0007669"/>
    <property type="project" value="UniProtKB-UniRule"/>
</dbReference>
<dbReference type="AlphaFoldDB" id="A0A8J7LA10"/>
<evidence type="ECO:0000313" key="6">
    <source>
        <dbReference type="EMBL" id="MBH8563566.1"/>
    </source>
</evidence>
<comment type="caution">
    <text evidence="6">The sequence shown here is derived from an EMBL/GenBank/DDBJ whole genome shotgun (WGS) entry which is preliminary data.</text>
</comment>
<dbReference type="EMBL" id="JAECZC010000027">
    <property type="protein sequence ID" value="MBH8563566.1"/>
    <property type="molecule type" value="Genomic_DNA"/>
</dbReference>
<dbReference type="PROSITE" id="PS50975">
    <property type="entry name" value="ATP_GRASP"/>
    <property type="match status" value="1"/>
</dbReference>
<gene>
    <name evidence="6" type="ORF">I8748_15445</name>
</gene>
<dbReference type="RefSeq" id="WP_198125445.1">
    <property type="nucleotide sequence ID" value="NZ_JAECZC010000027.1"/>
</dbReference>
<keyword evidence="1" id="KW-0436">Ligase</keyword>
<evidence type="ECO:0000256" key="3">
    <source>
        <dbReference type="ARBA" id="ARBA00022840"/>
    </source>
</evidence>
<accession>A0A8J7LA10</accession>
<dbReference type="InterPro" id="IPR011761">
    <property type="entry name" value="ATP-grasp"/>
</dbReference>
<dbReference type="PANTHER" id="PTHR43585">
    <property type="entry name" value="FUMIPYRROLE BIOSYNTHESIS PROTEIN C"/>
    <property type="match status" value="1"/>
</dbReference>